<accession>A0A1G9TJW3</accession>
<reference evidence="2" key="1">
    <citation type="submission" date="2016-10" db="EMBL/GenBank/DDBJ databases">
        <authorList>
            <person name="Varghese N."/>
            <person name="Submissions S."/>
        </authorList>
    </citation>
    <scope>NUCLEOTIDE SEQUENCE [LARGE SCALE GENOMIC DNA]</scope>
    <source>
        <strain evidence="2">BL47</strain>
    </source>
</reference>
<name>A0A1G9TJW3_9HYPH</name>
<dbReference type="EMBL" id="FNHS01000002">
    <property type="protein sequence ID" value="SDM48037.1"/>
    <property type="molecule type" value="Genomic_DNA"/>
</dbReference>
<evidence type="ECO:0000313" key="1">
    <source>
        <dbReference type="EMBL" id="SDM48037.1"/>
    </source>
</evidence>
<evidence type="ECO:0000313" key="2">
    <source>
        <dbReference type="Proteomes" id="UP000198704"/>
    </source>
</evidence>
<organism evidence="1 2">
    <name type="scientific">Methylobacterium phyllostachyos</name>
    <dbReference type="NCBI Taxonomy" id="582672"/>
    <lineage>
        <taxon>Bacteria</taxon>
        <taxon>Pseudomonadati</taxon>
        <taxon>Pseudomonadota</taxon>
        <taxon>Alphaproteobacteria</taxon>
        <taxon>Hyphomicrobiales</taxon>
        <taxon>Methylobacteriaceae</taxon>
        <taxon>Methylobacterium</taxon>
    </lineage>
</organism>
<dbReference type="AlphaFoldDB" id="A0A1G9TJW3"/>
<dbReference type="Proteomes" id="UP000198704">
    <property type="component" value="Unassembled WGS sequence"/>
</dbReference>
<proteinExistence type="predicted"/>
<keyword evidence="2" id="KW-1185">Reference proteome</keyword>
<sequence length="257" mass="29965">MQEYLDIFLRRSYLKHYDELHKRRPTVDEAEIWIGQNHADYGLLVSPRFVNGHWENDKSEIRSFKPKYWTIGHVLQTGLVIPDKDKRITFTTANDYLNFFEHSMVRGTASPHQRAIAELYVEYVKAADAPKDVPLLLPELRYDGRVPKHKYRLDFAVIDPATMDKVGFELSPWSTHGKLTGVKTKTQKEVNEEASANFDKEMSKHKDFFRKHGVFALIYTDVDLKSPEVIFGDIEKYLAKKSGAKQLSFKFVKDYFK</sequence>
<protein>
    <submittedName>
        <fullName evidence="1">Uncharacterized protein</fullName>
    </submittedName>
</protein>
<gene>
    <name evidence="1" type="ORF">SAMN05216360_102214</name>
</gene>